<dbReference type="NCBIfam" id="NF041634">
    <property type="entry name" value="HAEPLYID"/>
    <property type="match status" value="1"/>
</dbReference>
<dbReference type="Proteomes" id="UP000830454">
    <property type="component" value="Chromosome"/>
</dbReference>
<evidence type="ECO:0000313" key="2">
    <source>
        <dbReference type="EMBL" id="UOX33080.1"/>
    </source>
</evidence>
<organism evidence="2 3">
    <name type="scientific">Flavobacterium sediminilitoris</name>
    <dbReference type="NCBI Taxonomy" id="2024526"/>
    <lineage>
        <taxon>Bacteria</taxon>
        <taxon>Pseudomonadati</taxon>
        <taxon>Bacteroidota</taxon>
        <taxon>Flavobacteriia</taxon>
        <taxon>Flavobacteriales</taxon>
        <taxon>Flavobacteriaceae</taxon>
        <taxon>Flavobacterium</taxon>
    </lineage>
</organism>
<proteinExistence type="predicted"/>
<reference evidence="2" key="1">
    <citation type="submission" date="2021-12" db="EMBL/GenBank/DDBJ databases">
        <authorList>
            <person name="Cha I.-T."/>
            <person name="Lee K.-E."/>
            <person name="Park S.-J."/>
        </authorList>
    </citation>
    <scope>NUCLEOTIDE SEQUENCE</scope>
    <source>
        <strain evidence="2">YSM-43</strain>
    </source>
</reference>
<keyword evidence="1" id="KW-0732">Signal</keyword>
<keyword evidence="3" id="KW-1185">Reference proteome</keyword>
<evidence type="ECO:0000313" key="3">
    <source>
        <dbReference type="Proteomes" id="UP000830454"/>
    </source>
</evidence>
<dbReference type="EMBL" id="CP090145">
    <property type="protein sequence ID" value="UOX33080.1"/>
    <property type="molecule type" value="Genomic_DNA"/>
</dbReference>
<accession>A0ABY4HKL1</accession>
<feature type="signal peptide" evidence="1">
    <location>
        <begin position="1"/>
        <end position="21"/>
    </location>
</feature>
<evidence type="ECO:0000256" key="1">
    <source>
        <dbReference type="SAM" id="SignalP"/>
    </source>
</evidence>
<feature type="chain" id="PRO_5046682280" evidence="1">
    <location>
        <begin position="22"/>
        <end position="296"/>
    </location>
</feature>
<dbReference type="RefSeq" id="WP_246915813.1">
    <property type="nucleotide sequence ID" value="NZ_CP090145.1"/>
</dbReference>
<dbReference type="InterPro" id="IPR048131">
    <property type="entry name" value="HAEPLYID-like"/>
</dbReference>
<gene>
    <name evidence="2" type="ORF">LXD69_13660</name>
</gene>
<reference evidence="2" key="2">
    <citation type="submission" date="2022-04" db="EMBL/GenBank/DDBJ databases">
        <title>Complete Genome Sequence of Flavobacterium sediminilitoris YSM-43, Isolated from a Tidal Sediment.</title>
        <authorList>
            <person name="Lee P.A."/>
        </authorList>
    </citation>
    <scope>NUCLEOTIDE SEQUENCE</scope>
    <source>
        <strain evidence="2">YSM-43</strain>
    </source>
</reference>
<protein>
    <submittedName>
        <fullName evidence="2">Phosphoribosylformylglycinamidine synthase</fullName>
    </submittedName>
</protein>
<sequence length="296" mass="34330">MNIKKILMPLLFLASSTCVLAQITNATKDSLYIEEVELHHELPKVLHAEPLYIDLIRDLGARKGEKEWNLGFGMTDKLKFDEYEALVEYEWAPINRLGFEVELPFTFHSDINGTPKDSMPSNKLNSIKLATQWSFFVNEKIATSMAIGYINEFELSDFRNFGKPFIKGNVYNPFLVVAKRWGNNFHSLIYTGPMIEQNFKTNHFHTTYDINTSFHYMITGTRNFVGIELNKTIDKKDFDMTIRPQMRLEITNQTMLGIVTGIPIARENQRFSAFIRLIWEPLHRPNKISVTIEQPI</sequence>
<name>A0ABY4HKL1_9FLAO</name>